<dbReference type="Proteomes" id="UP000830236">
    <property type="component" value="Chromosome"/>
</dbReference>
<evidence type="ECO:0000313" key="4">
    <source>
        <dbReference type="Proteomes" id="UP000830236"/>
    </source>
</evidence>
<protein>
    <submittedName>
        <fullName evidence="3">SWIM zinc finger domain-containing protein</fullName>
    </submittedName>
</protein>
<dbReference type="GO" id="GO:0008270">
    <property type="term" value="F:zinc ion binding"/>
    <property type="evidence" value="ECO:0007669"/>
    <property type="project" value="UniProtKB-KW"/>
</dbReference>
<keyword evidence="1" id="KW-0862">Zinc</keyword>
<proteinExistence type="predicted"/>
<sequence>MELTYRYLTPSRLDAGGLTLATSGGFTPSGQVANPYFFSGFMRHPDVVGAGLLAVARLARTRFYTPPTIGRGGEPTGALDPVVTSTDEGLRFESFSACCGVYARLDVDKAALDATHLGVGVTNVDVNQPLRAALASLRVGEPLHLSVGQAGLKATTLDCQVREEKVPLTQRWLKSFAQTQMLSSNMALVHRLDATQARAFIRTLPRSSSTGCVMWAAKALRGLRLGTTPTSASVCVAGPERLRVFDPLMHQVTCLEAYGPSVDENSEAAACLWVAHLPGARLNVGLSPAKTRGFAGEGATLALLGSAHVKNDAAWLNTLLSFQGRIDVPEIASQVGLSKQRVVEALALLADSGQVGFDVTNSSYFHRPLPVKDTLEAMHPRLAGARALLDKGAIRPQNNLCYQVVSDANHYQVQAPQNRLNIGAYQCTCAWWLKHRGGRGPCKHVLAVYLKLKENK</sequence>
<feature type="domain" description="SWIM-type" evidence="2">
    <location>
        <begin position="411"/>
        <end position="453"/>
    </location>
</feature>
<evidence type="ECO:0000313" key="3">
    <source>
        <dbReference type="EMBL" id="UQF78943.1"/>
    </source>
</evidence>
<name>A0A9E7APG8_9ACTO</name>
<gene>
    <name evidence="3" type="ORF">M3I41_04815</name>
</gene>
<evidence type="ECO:0000256" key="1">
    <source>
        <dbReference type="PROSITE-ProRule" id="PRU00325"/>
    </source>
</evidence>
<organism evidence="3 4">
    <name type="scientific">Actinomyces graevenitzii</name>
    <dbReference type="NCBI Taxonomy" id="55565"/>
    <lineage>
        <taxon>Bacteria</taxon>
        <taxon>Bacillati</taxon>
        <taxon>Actinomycetota</taxon>
        <taxon>Actinomycetes</taxon>
        <taxon>Actinomycetales</taxon>
        <taxon>Actinomycetaceae</taxon>
        <taxon>Actinomyces</taxon>
    </lineage>
</organism>
<reference evidence="3" key="1">
    <citation type="submission" date="2022-05" db="EMBL/GenBank/DDBJ databases">
        <title>Using nanopore sequencing to obtain complete genomes from saliva samples.</title>
        <authorList>
            <person name="Baker J.L."/>
        </authorList>
    </citation>
    <scope>NUCLEOTIDE SEQUENCE</scope>
    <source>
        <strain evidence="3">JCVI-JB-Ag32</strain>
    </source>
</reference>
<accession>A0A9E7APG8</accession>
<dbReference type="EMBL" id="CP097095">
    <property type="protein sequence ID" value="UQF78943.1"/>
    <property type="molecule type" value="Genomic_DNA"/>
</dbReference>
<dbReference type="AlphaFoldDB" id="A0A9E7APG8"/>
<dbReference type="Pfam" id="PF04434">
    <property type="entry name" value="SWIM"/>
    <property type="match status" value="1"/>
</dbReference>
<keyword evidence="1" id="KW-0479">Metal-binding</keyword>
<dbReference type="KEGG" id="agh:M3I41_04815"/>
<evidence type="ECO:0000259" key="2">
    <source>
        <dbReference type="PROSITE" id="PS50966"/>
    </source>
</evidence>
<dbReference type="InterPro" id="IPR007527">
    <property type="entry name" value="Znf_SWIM"/>
</dbReference>
<dbReference type="PROSITE" id="PS50966">
    <property type="entry name" value="ZF_SWIM"/>
    <property type="match status" value="1"/>
</dbReference>
<keyword evidence="1" id="KW-0863">Zinc-finger</keyword>